<evidence type="ECO:0000259" key="20">
    <source>
        <dbReference type="PROSITE" id="PS50109"/>
    </source>
</evidence>
<gene>
    <name evidence="22" type="ORF">JMM60_09210</name>
</gene>
<dbReference type="Pfam" id="PF02518">
    <property type="entry name" value="HATPase_c"/>
    <property type="match status" value="1"/>
</dbReference>
<keyword evidence="13" id="KW-0408">Iron</keyword>
<comment type="caution">
    <text evidence="22">The sequence shown here is derived from an EMBL/GenBank/DDBJ whole genome shotgun (WGS) entry which is preliminary data.</text>
</comment>
<keyword evidence="19" id="KW-1133">Transmembrane helix</keyword>
<feature type="domain" description="Histidine kinase" evidence="20">
    <location>
        <begin position="365"/>
        <end position="454"/>
    </location>
</feature>
<keyword evidence="10" id="KW-0808">Transferase</keyword>
<proteinExistence type="predicted"/>
<keyword evidence="7" id="KW-0004">4Fe-4S</keyword>
<dbReference type="CDD" id="cd16917">
    <property type="entry name" value="HATPase_UhpB-NarQ-NarX-like"/>
    <property type="match status" value="1"/>
</dbReference>
<evidence type="ECO:0000313" key="22">
    <source>
        <dbReference type="EMBL" id="MBL3608977.1"/>
    </source>
</evidence>
<evidence type="ECO:0000256" key="2">
    <source>
        <dbReference type="ARBA" id="ARBA00001966"/>
    </source>
</evidence>
<keyword evidence="11" id="KW-0479">Metal-binding</keyword>
<keyword evidence="9" id="KW-0597">Phosphoprotein</keyword>
<evidence type="ECO:0000256" key="18">
    <source>
        <dbReference type="SAM" id="MobiDB-lite"/>
    </source>
</evidence>
<dbReference type="InterPro" id="IPR036890">
    <property type="entry name" value="HATPase_C_sf"/>
</dbReference>
<sequence>MLRLHLRWQIVLCVGLMQLAALALAALVLFHKAREAVDVEMAAAEAGARAQVIAAMNAALRNLPPEQVMAELSTTLVEPRHVRIALADARSGALPVARAESRQAHDAAPQRRRAPGWFRELVMPAERETRLSVLANGTDYGFVSITAAPQDEIDEVWEDAAALLWALGLGFGLTGVLLVLLIRRALSPLDMLRHGLGALRGGALTTRLPEVATPDFRPLVAGFNALARSLATSEADHAALARKIVEIGDAERRTIAMELHDEFGPGLFDLKVRAGALQRAAARTGDAALQRDAATMSAIVDQIQTANTRLLTTLRPMTASQLPLAEALGDMLDGFRSTHGDLDWTIDLPEHLPETETIVDLTAYRVLQEGVTNALRHGKPDRLRVEVQSQDQPGQAEILCLTVEDDGVGLPARAVEGGGLTAMRDRVSALGGTLELGRRPGGGTRLSAILPLTRNTSPQSEPEPAG</sequence>
<dbReference type="InterPro" id="IPR003594">
    <property type="entry name" value="HATPase_dom"/>
</dbReference>
<organism evidence="22 23">
    <name type="scientific">Rhodovulum sulfidophilum</name>
    <name type="common">Rhodobacter sulfidophilus</name>
    <dbReference type="NCBI Taxonomy" id="35806"/>
    <lineage>
        <taxon>Bacteria</taxon>
        <taxon>Pseudomonadati</taxon>
        <taxon>Pseudomonadota</taxon>
        <taxon>Alphaproteobacteria</taxon>
        <taxon>Rhodobacterales</taxon>
        <taxon>Paracoccaceae</taxon>
        <taxon>Rhodovulum</taxon>
    </lineage>
</organism>
<evidence type="ECO:0000256" key="19">
    <source>
        <dbReference type="SAM" id="Phobius"/>
    </source>
</evidence>
<comment type="catalytic activity">
    <reaction evidence="1">
        <text>ATP + protein L-histidine = ADP + protein N-phospho-L-histidine.</text>
        <dbReference type="EC" id="2.7.13.3"/>
    </reaction>
</comment>
<evidence type="ECO:0000256" key="14">
    <source>
        <dbReference type="ARBA" id="ARBA00023012"/>
    </source>
</evidence>
<evidence type="ECO:0000259" key="21">
    <source>
        <dbReference type="PROSITE" id="PS50885"/>
    </source>
</evidence>
<dbReference type="InterPro" id="IPR004358">
    <property type="entry name" value="Sig_transdc_His_kin-like_C"/>
</dbReference>
<evidence type="ECO:0000256" key="4">
    <source>
        <dbReference type="ARBA" id="ARBA00004496"/>
    </source>
</evidence>
<keyword evidence="8" id="KW-0963">Cytoplasm</keyword>
<evidence type="ECO:0000256" key="17">
    <source>
        <dbReference type="ARBA" id="ARBA00030800"/>
    </source>
</evidence>
<keyword evidence="19" id="KW-0472">Membrane</keyword>
<evidence type="ECO:0000256" key="15">
    <source>
        <dbReference type="ARBA" id="ARBA00023014"/>
    </source>
</evidence>
<evidence type="ECO:0000256" key="16">
    <source>
        <dbReference type="ARBA" id="ARBA00024827"/>
    </source>
</evidence>
<dbReference type="InterPro" id="IPR050482">
    <property type="entry name" value="Sensor_HK_TwoCompSys"/>
</dbReference>
<name>A0ABS1RTY8_RHOSU</name>
<feature type="transmembrane region" description="Helical" evidence="19">
    <location>
        <begin position="162"/>
        <end position="182"/>
    </location>
</feature>
<keyword evidence="12" id="KW-0418">Kinase</keyword>
<evidence type="ECO:0000256" key="1">
    <source>
        <dbReference type="ARBA" id="ARBA00000085"/>
    </source>
</evidence>
<dbReference type="SMART" id="SM00304">
    <property type="entry name" value="HAMP"/>
    <property type="match status" value="1"/>
</dbReference>
<dbReference type="Gene3D" id="3.30.565.10">
    <property type="entry name" value="Histidine kinase-like ATPase, C-terminal domain"/>
    <property type="match status" value="1"/>
</dbReference>
<feature type="domain" description="HAMP" evidence="21">
    <location>
        <begin position="183"/>
        <end position="235"/>
    </location>
</feature>
<evidence type="ECO:0000256" key="9">
    <source>
        <dbReference type="ARBA" id="ARBA00022553"/>
    </source>
</evidence>
<evidence type="ECO:0000313" key="23">
    <source>
        <dbReference type="Proteomes" id="UP000604473"/>
    </source>
</evidence>
<evidence type="ECO:0000256" key="10">
    <source>
        <dbReference type="ARBA" id="ARBA00022679"/>
    </source>
</evidence>
<comment type="subcellular location">
    <subcellularLocation>
        <location evidence="4">Cytoplasm</location>
    </subcellularLocation>
    <subcellularLocation>
        <location evidence="3">Membrane</location>
    </subcellularLocation>
</comment>
<dbReference type="PANTHER" id="PTHR24421:SF58">
    <property type="entry name" value="SIGNAL TRANSDUCTION HISTIDINE-PROTEIN KINASE_PHOSPHATASE UHPB"/>
    <property type="match status" value="1"/>
</dbReference>
<keyword evidence="14" id="KW-0902">Two-component regulatory system</keyword>
<dbReference type="EC" id="2.7.13.3" evidence="5"/>
<dbReference type="SUPFAM" id="SSF55874">
    <property type="entry name" value="ATPase domain of HSP90 chaperone/DNA topoisomerase II/histidine kinase"/>
    <property type="match status" value="1"/>
</dbReference>
<keyword evidence="23" id="KW-1185">Reference proteome</keyword>
<dbReference type="PROSITE" id="PS50109">
    <property type="entry name" value="HIS_KIN"/>
    <property type="match status" value="1"/>
</dbReference>
<dbReference type="EMBL" id="JAESJJ010000009">
    <property type="protein sequence ID" value="MBL3608977.1"/>
    <property type="molecule type" value="Genomic_DNA"/>
</dbReference>
<protein>
    <recommendedName>
        <fullName evidence="6">Oxygen sensor histidine kinase NreB</fullName>
        <ecNumber evidence="5">2.7.13.3</ecNumber>
    </recommendedName>
    <alternativeName>
        <fullName evidence="17">Nitrogen regulation protein B</fullName>
    </alternativeName>
</protein>
<dbReference type="RefSeq" id="WP_202248836.1">
    <property type="nucleotide sequence ID" value="NZ_JAESJJ010000009.1"/>
</dbReference>
<keyword evidence="19" id="KW-0812">Transmembrane</keyword>
<comment type="cofactor">
    <cofactor evidence="2">
        <name>[4Fe-4S] cluster</name>
        <dbReference type="ChEBI" id="CHEBI:49883"/>
    </cofactor>
</comment>
<evidence type="ECO:0000256" key="12">
    <source>
        <dbReference type="ARBA" id="ARBA00022777"/>
    </source>
</evidence>
<evidence type="ECO:0000256" key="3">
    <source>
        <dbReference type="ARBA" id="ARBA00004370"/>
    </source>
</evidence>
<dbReference type="InterPro" id="IPR003660">
    <property type="entry name" value="HAMP_dom"/>
</dbReference>
<evidence type="ECO:0000256" key="7">
    <source>
        <dbReference type="ARBA" id="ARBA00022485"/>
    </source>
</evidence>
<evidence type="ECO:0000256" key="8">
    <source>
        <dbReference type="ARBA" id="ARBA00022490"/>
    </source>
</evidence>
<evidence type="ECO:0000256" key="5">
    <source>
        <dbReference type="ARBA" id="ARBA00012438"/>
    </source>
</evidence>
<evidence type="ECO:0000256" key="11">
    <source>
        <dbReference type="ARBA" id="ARBA00022723"/>
    </source>
</evidence>
<dbReference type="Gene3D" id="1.20.5.1930">
    <property type="match status" value="1"/>
</dbReference>
<dbReference type="PRINTS" id="PR00344">
    <property type="entry name" value="BCTRLSENSOR"/>
</dbReference>
<dbReference type="InterPro" id="IPR005467">
    <property type="entry name" value="His_kinase_dom"/>
</dbReference>
<accession>A0ABS1RTY8</accession>
<dbReference type="Proteomes" id="UP000604473">
    <property type="component" value="Unassembled WGS sequence"/>
</dbReference>
<dbReference type="SMART" id="SM00387">
    <property type="entry name" value="HATPase_c"/>
    <property type="match status" value="1"/>
</dbReference>
<feature type="region of interest" description="Disordered" evidence="18">
    <location>
        <begin position="434"/>
        <end position="466"/>
    </location>
</feature>
<reference evidence="22 23" key="1">
    <citation type="submission" date="2021-01" db="EMBL/GenBank/DDBJ databases">
        <title>Draft genomes of Rhodovulum sulfidophilum.</title>
        <authorList>
            <person name="Guzman M.S."/>
        </authorList>
    </citation>
    <scope>NUCLEOTIDE SEQUENCE [LARGE SCALE GENOMIC DNA]</scope>
    <source>
        <strain evidence="22 23">AB35</strain>
    </source>
</reference>
<dbReference type="PANTHER" id="PTHR24421">
    <property type="entry name" value="NITRATE/NITRITE SENSOR PROTEIN NARX-RELATED"/>
    <property type="match status" value="1"/>
</dbReference>
<comment type="function">
    <text evidence="16">Member of the two-component regulatory system NreB/NreC involved in the control of dissimilatory nitrate/nitrite reduction in response to oxygen. NreB functions as a direct oxygen sensor histidine kinase which is autophosphorylated, in the absence of oxygen, probably at the conserved histidine residue, and transfers its phosphate group probably to a conserved aspartate residue of NreC. NreB/NreC activates the expression of the nitrate (narGHJI) and nitrite (nir) reductase operons, as well as the putative nitrate transporter gene narT.</text>
</comment>
<keyword evidence="15" id="KW-0411">Iron-sulfur</keyword>
<dbReference type="Pfam" id="PF07730">
    <property type="entry name" value="HisKA_3"/>
    <property type="match status" value="1"/>
</dbReference>
<evidence type="ECO:0000256" key="13">
    <source>
        <dbReference type="ARBA" id="ARBA00023004"/>
    </source>
</evidence>
<dbReference type="InterPro" id="IPR011712">
    <property type="entry name" value="Sig_transdc_His_kin_sub3_dim/P"/>
</dbReference>
<dbReference type="PROSITE" id="PS50885">
    <property type="entry name" value="HAMP"/>
    <property type="match status" value="1"/>
</dbReference>
<evidence type="ECO:0000256" key="6">
    <source>
        <dbReference type="ARBA" id="ARBA00017322"/>
    </source>
</evidence>